<evidence type="ECO:0000256" key="1">
    <source>
        <dbReference type="SAM" id="Phobius"/>
    </source>
</evidence>
<evidence type="ECO:0000313" key="2">
    <source>
        <dbReference type="EMBL" id="TDS05966.1"/>
    </source>
</evidence>
<reference evidence="2 3" key="1">
    <citation type="submission" date="2019-03" db="EMBL/GenBank/DDBJ databases">
        <title>Genomic Encyclopedia of Type Strains, Phase III (KMG-III): the genomes of soil and plant-associated and newly described type strains.</title>
        <authorList>
            <person name="Whitman W."/>
        </authorList>
    </citation>
    <scope>NUCLEOTIDE SEQUENCE [LARGE SCALE GENOMIC DNA]</scope>
    <source>
        <strain evidence="2 3">CGMCC 1.12801</strain>
    </source>
</reference>
<name>A0A4R7CU30_9SPHI</name>
<feature type="transmembrane region" description="Helical" evidence="1">
    <location>
        <begin position="6"/>
        <end position="24"/>
    </location>
</feature>
<dbReference type="EMBL" id="SNZV01000019">
    <property type="protein sequence ID" value="TDS05966.1"/>
    <property type="molecule type" value="Genomic_DNA"/>
</dbReference>
<keyword evidence="3" id="KW-1185">Reference proteome</keyword>
<accession>A0A4R7CU30</accession>
<comment type="caution">
    <text evidence="2">The sequence shown here is derived from an EMBL/GenBank/DDBJ whole genome shotgun (WGS) entry which is preliminary data.</text>
</comment>
<keyword evidence="1" id="KW-0472">Membrane</keyword>
<gene>
    <name evidence="2" type="ORF">B0I21_1199</name>
</gene>
<protein>
    <submittedName>
        <fullName evidence="2">Uncharacterized protein</fullName>
    </submittedName>
</protein>
<keyword evidence="1" id="KW-0812">Transmembrane</keyword>
<dbReference type="OrthoDB" id="1245569at2"/>
<proteinExistence type="predicted"/>
<dbReference type="RefSeq" id="WP_133642253.1">
    <property type="nucleotide sequence ID" value="NZ_SNZV01000019.1"/>
</dbReference>
<evidence type="ECO:0000313" key="3">
    <source>
        <dbReference type="Proteomes" id="UP000294752"/>
    </source>
</evidence>
<dbReference type="AlphaFoldDB" id="A0A4R7CU30"/>
<keyword evidence="1" id="KW-1133">Transmembrane helix</keyword>
<sequence length="187" mass="21477">MKAISLYLYSIIIFVYFLGCSNTNSSEKIDQETSHISLQNEKKLEELKLEASRLRGGGSIKSVSLDSTTARINYVANFDEYKQLNPQSSLSEQDLKAYWESGNAVKKALVDGSVRIMKKLQYVNQVNIILPFQNHTYSISISKEALEKFTAHDFETLIADWEKNFSDPYVYDRNGREKFFSKFGTIR</sequence>
<organism evidence="2 3">
    <name type="scientific">Sphingobacterium paludis</name>
    <dbReference type="NCBI Taxonomy" id="1476465"/>
    <lineage>
        <taxon>Bacteria</taxon>
        <taxon>Pseudomonadati</taxon>
        <taxon>Bacteroidota</taxon>
        <taxon>Sphingobacteriia</taxon>
        <taxon>Sphingobacteriales</taxon>
        <taxon>Sphingobacteriaceae</taxon>
        <taxon>Sphingobacterium</taxon>
    </lineage>
</organism>
<dbReference type="Proteomes" id="UP000294752">
    <property type="component" value="Unassembled WGS sequence"/>
</dbReference>